<evidence type="ECO:0000256" key="5">
    <source>
        <dbReference type="RuleBase" id="RU362059"/>
    </source>
</evidence>
<keyword evidence="3 4" id="KW-0808">Transferase</keyword>
<dbReference type="InterPro" id="IPR035595">
    <property type="entry name" value="UDP_glycos_trans_CS"/>
</dbReference>
<keyword evidence="2 4" id="KW-0328">Glycosyltransferase</keyword>
<comment type="catalytic activity">
    <reaction evidence="5">
        <text>glucuronate acceptor + UDP-alpha-D-glucuronate = acceptor beta-D-glucuronoside + UDP + H(+)</text>
        <dbReference type="Rhea" id="RHEA:21032"/>
        <dbReference type="ChEBI" id="CHEBI:15378"/>
        <dbReference type="ChEBI" id="CHEBI:58052"/>
        <dbReference type="ChEBI" id="CHEBI:58223"/>
        <dbReference type="ChEBI" id="CHEBI:132367"/>
        <dbReference type="ChEBI" id="CHEBI:132368"/>
        <dbReference type="EC" id="2.4.1.17"/>
    </reaction>
</comment>
<dbReference type="FunFam" id="3.40.50.2000:FF:000021">
    <property type="entry name" value="UDP-glucuronosyltransferase"/>
    <property type="match status" value="1"/>
</dbReference>
<evidence type="ECO:0000313" key="9">
    <source>
        <dbReference type="Proteomes" id="UP001372834"/>
    </source>
</evidence>
<feature type="transmembrane region" description="Helical" evidence="5">
    <location>
        <begin position="478"/>
        <end position="499"/>
    </location>
</feature>
<dbReference type="PANTHER" id="PTHR48043:SF27">
    <property type="entry name" value="UDP-GLUCURONOSYLTRANSFERASE"/>
    <property type="match status" value="1"/>
</dbReference>
<evidence type="ECO:0000256" key="3">
    <source>
        <dbReference type="ARBA" id="ARBA00022679"/>
    </source>
</evidence>
<dbReference type="PROSITE" id="PS00375">
    <property type="entry name" value="UDPGT"/>
    <property type="match status" value="1"/>
</dbReference>
<evidence type="ECO:0000256" key="4">
    <source>
        <dbReference type="RuleBase" id="RU003718"/>
    </source>
</evidence>
<dbReference type="InterPro" id="IPR002213">
    <property type="entry name" value="UDP_glucos_trans"/>
</dbReference>
<dbReference type="Proteomes" id="UP001372834">
    <property type="component" value="Unassembled WGS sequence"/>
</dbReference>
<dbReference type="CDD" id="cd03784">
    <property type="entry name" value="GT1_Gtf-like"/>
    <property type="match status" value="1"/>
</dbReference>
<dbReference type="Gene3D" id="3.40.50.2000">
    <property type="entry name" value="Glycogen Phosphorylase B"/>
    <property type="match status" value="2"/>
</dbReference>
<evidence type="ECO:0000256" key="2">
    <source>
        <dbReference type="ARBA" id="ARBA00022676"/>
    </source>
</evidence>
<dbReference type="PANTHER" id="PTHR48043">
    <property type="entry name" value="EG:EG0003.4 PROTEIN-RELATED"/>
    <property type="match status" value="1"/>
</dbReference>
<proteinExistence type="inferred from homology"/>
<evidence type="ECO:0000313" key="8">
    <source>
        <dbReference type="Proteomes" id="UP001359485"/>
    </source>
</evidence>
<dbReference type="InterPro" id="IPR050271">
    <property type="entry name" value="UDP-glycosyltransferase"/>
</dbReference>
<keyword evidence="8" id="KW-1185">Reference proteome</keyword>
<protein>
    <recommendedName>
        <fullName evidence="5">UDP-glucuronosyltransferase</fullName>
        <ecNumber evidence="5">2.4.1.17</ecNumber>
    </recommendedName>
</protein>
<dbReference type="GO" id="GO:0015020">
    <property type="term" value="F:glucuronosyltransferase activity"/>
    <property type="evidence" value="ECO:0007669"/>
    <property type="project" value="UniProtKB-EC"/>
</dbReference>
<evidence type="ECO:0000313" key="7">
    <source>
        <dbReference type="EMBL" id="KAK6642066.1"/>
    </source>
</evidence>
<dbReference type="Pfam" id="PF00201">
    <property type="entry name" value="UDPGT"/>
    <property type="match status" value="1"/>
</dbReference>
<organism evidence="6 9">
    <name type="scientific">Polyplax serrata</name>
    <name type="common">Common mouse louse</name>
    <dbReference type="NCBI Taxonomy" id="468196"/>
    <lineage>
        <taxon>Eukaryota</taxon>
        <taxon>Metazoa</taxon>
        <taxon>Ecdysozoa</taxon>
        <taxon>Arthropoda</taxon>
        <taxon>Hexapoda</taxon>
        <taxon>Insecta</taxon>
        <taxon>Pterygota</taxon>
        <taxon>Neoptera</taxon>
        <taxon>Paraneoptera</taxon>
        <taxon>Psocodea</taxon>
        <taxon>Troctomorpha</taxon>
        <taxon>Phthiraptera</taxon>
        <taxon>Anoplura</taxon>
        <taxon>Polyplacidae</taxon>
        <taxon>Polyplax</taxon>
    </lineage>
</organism>
<keyword evidence="5" id="KW-1133">Transmembrane helix</keyword>
<dbReference type="Proteomes" id="UP001359485">
    <property type="component" value="Unassembled WGS sequence"/>
</dbReference>
<keyword evidence="5" id="KW-0812">Transmembrane</keyword>
<comment type="subcellular location">
    <subcellularLocation>
        <location evidence="5">Membrane</location>
        <topology evidence="5">Single-pass membrane protein</topology>
    </subcellularLocation>
</comment>
<dbReference type="SUPFAM" id="SSF53756">
    <property type="entry name" value="UDP-Glycosyltransferase/glycogen phosphorylase"/>
    <property type="match status" value="1"/>
</dbReference>
<dbReference type="EMBL" id="JAWJWF010000001">
    <property type="protein sequence ID" value="KAK6642066.1"/>
    <property type="molecule type" value="Genomic_DNA"/>
</dbReference>
<evidence type="ECO:0000313" key="6">
    <source>
        <dbReference type="EMBL" id="KAK6621165.1"/>
    </source>
</evidence>
<accession>A0AAN8S0A9</accession>
<dbReference type="EC" id="2.4.1.17" evidence="5"/>
<sequence length="529" mass="60227">MERRASSVPKGVPFEEMHIRRPKCWSILLLVSALMTRICKCAEILMITMGGTKSHKIPFIELGKGLNARGHNITFISAFPPSHPIEGILEITPPGLVFYVRNYTNWDLLGSRLRGEEPLSPGDVFRYGFQVCDHFLSDFQTRQLMNSGNKYDLMIADGAYPECALGLAYHFKVPYMYINTVGLYMGSLTDDMTLFERFKNTGYMAILTFLHYLSTKLFVQNVVRAHIGNSVPDLFEMTANVSFVIQIGHHSVTYPRPYLPNVLEVGCLHCKPPKPLPKDLEDFINQGGDRGFILMSMGSSVRTFNFPEYLRLLFIQVFAQLPYQVLWKWDEEDMPNLPENVKLSRWLPQQDLLGHPKIRAFVTHGGLLSMLESVFHGVPIVTMPVFCDHDADARKAEVDGYAIKLEVAELTPEKLLRALKAVIQDPKYKEKARQRSSYLRDVPTSPLRSAVYWTEYVLRHKGASHLKSPSRNLSVIQYYLVDVVFIYILTAVVVSFLAVSASKYFFRLLYSIPVKNAFLEHSRGKVKVG</sequence>
<gene>
    <name evidence="6" type="ORF">RUM43_011471</name>
    <name evidence="7" type="ORF">RUM44_013789</name>
</gene>
<dbReference type="GO" id="GO:0016020">
    <property type="term" value="C:membrane"/>
    <property type="evidence" value="ECO:0007669"/>
    <property type="project" value="UniProtKB-SubCell"/>
</dbReference>
<name>A0AAN8S0A9_POLSC</name>
<keyword evidence="5" id="KW-0472">Membrane</keyword>
<comment type="caution">
    <text evidence="6">The sequence shown here is derived from an EMBL/GenBank/DDBJ whole genome shotgun (WGS) entry which is preliminary data.</text>
</comment>
<dbReference type="AlphaFoldDB" id="A0AAN8S0A9"/>
<evidence type="ECO:0000256" key="1">
    <source>
        <dbReference type="ARBA" id="ARBA00009995"/>
    </source>
</evidence>
<dbReference type="EMBL" id="JAWJWE010000039">
    <property type="protein sequence ID" value="KAK6621165.1"/>
    <property type="molecule type" value="Genomic_DNA"/>
</dbReference>
<reference evidence="6 9" key="1">
    <citation type="submission" date="2023-10" db="EMBL/GenBank/DDBJ databases">
        <title>Genomes of two closely related lineages of the louse Polyplax serrata with different host specificities.</title>
        <authorList>
            <person name="Martinu J."/>
            <person name="Tarabai H."/>
            <person name="Stefka J."/>
            <person name="Hypsa V."/>
        </authorList>
    </citation>
    <scope>NUCLEOTIDE SEQUENCE [LARGE SCALE GENOMIC DNA]</scope>
    <source>
        <strain evidence="7">98ZLc_SE</strain>
        <strain evidence="6">HR10_N</strain>
    </source>
</reference>
<comment type="similarity">
    <text evidence="1 4">Belongs to the UDP-glycosyltransferase family.</text>
</comment>